<dbReference type="Pfam" id="PF13378">
    <property type="entry name" value="MR_MLE_C"/>
    <property type="match status" value="1"/>
</dbReference>
<dbReference type="EC" id="4.2.1.113" evidence="4"/>
<comment type="caution">
    <text evidence="6">The sequence shown here is derived from an EMBL/GenBank/DDBJ whole genome shotgun (WGS) entry which is preliminary data.</text>
</comment>
<protein>
    <recommendedName>
        <fullName evidence="4">o-succinylbenzoate synthase</fullName>
        <shortName evidence="4">OSB synthase</shortName>
        <shortName evidence="4">OSBS</shortName>
        <ecNumber evidence="4">4.2.1.113</ecNumber>
    </recommendedName>
    <alternativeName>
        <fullName evidence="4">4-(2'-carboxyphenyl)-4-oxybutyric acid synthase</fullName>
    </alternativeName>
    <alternativeName>
        <fullName evidence="4">o-succinylbenzoic acid synthase</fullName>
    </alternativeName>
</protein>
<evidence type="ECO:0000256" key="4">
    <source>
        <dbReference type="HAMAP-Rule" id="MF_00470"/>
    </source>
</evidence>
<evidence type="ECO:0000256" key="2">
    <source>
        <dbReference type="ARBA" id="ARBA00022842"/>
    </source>
</evidence>
<dbReference type="PANTHER" id="PTHR48073">
    <property type="entry name" value="O-SUCCINYLBENZOATE SYNTHASE-RELATED"/>
    <property type="match status" value="1"/>
</dbReference>
<dbReference type="Pfam" id="PF18374">
    <property type="entry name" value="Enolase_like_N"/>
    <property type="match status" value="1"/>
</dbReference>
<organism evidence="6 7">
    <name type="scientific">Nakamurella aerolata</name>
    <dbReference type="NCBI Taxonomy" id="1656892"/>
    <lineage>
        <taxon>Bacteria</taxon>
        <taxon>Bacillati</taxon>
        <taxon>Actinomycetota</taxon>
        <taxon>Actinomycetes</taxon>
        <taxon>Nakamurellales</taxon>
        <taxon>Nakamurellaceae</taxon>
        <taxon>Nakamurella</taxon>
    </lineage>
</organism>
<dbReference type="InterPro" id="IPR036849">
    <property type="entry name" value="Enolase-like_C_sf"/>
</dbReference>
<gene>
    <name evidence="4" type="primary">menC</name>
    <name evidence="6" type="ORF">HKD39_04890</name>
</gene>
<evidence type="ECO:0000313" key="6">
    <source>
        <dbReference type="EMBL" id="NNG35057.1"/>
    </source>
</evidence>
<sequence length="327" mass="34272">MKPTTADILSTAAVFAVPLRDRFRGVTRRDGVLLRGPAGWSEFAPFDNYTDAQCVTWLQAALDSAVRPWPDPVRAVVAVNATVPAVGPQRAQQIVRAAGCHTVKVKVAGAGTTPDADVERVAAVREALGPVGNIRVDANAMWTVPEALRELPRLRAAAGDLEYVEQPCASIDELAEVQRRQPVPVAADESIRLAADPLQVARRRAASVAVLKVPPLGGVGATLDIARQIRDEAGMAVVISSAVDTSVGLAAGIAAAAALPELPYACGLGTGAMLTADVTAEPLVARGGELTPGRVRVDPALLQHVQADRATTAHWLQRLHRVAALLP</sequence>
<comment type="pathway">
    <text evidence="4">Quinol/quinone metabolism; menaquinone biosynthesis.</text>
</comment>
<dbReference type="SMART" id="SM00922">
    <property type="entry name" value="MR_MLE"/>
    <property type="match status" value="1"/>
</dbReference>
<evidence type="ECO:0000256" key="3">
    <source>
        <dbReference type="ARBA" id="ARBA00023239"/>
    </source>
</evidence>
<dbReference type="SFLD" id="SFLDS00001">
    <property type="entry name" value="Enolase"/>
    <property type="match status" value="1"/>
</dbReference>
<dbReference type="GO" id="GO:0000287">
    <property type="term" value="F:magnesium ion binding"/>
    <property type="evidence" value="ECO:0007669"/>
    <property type="project" value="UniProtKB-UniRule"/>
</dbReference>
<dbReference type="RefSeq" id="WP_171198689.1">
    <property type="nucleotide sequence ID" value="NZ_JABEND010000002.1"/>
</dbReference>
<dbReference type="GO" id="GO:0009234">
    <property type="term" value="P:menaquinone biosynthetic process"/>
    <property type="evidence" value="ECO:0007669"/>
    <property type="project" value="UniProtKB-UniRule"/>
</dbReference>
<keyword evidence="4" id="KW-0474">Menaquinone biosynthesis</keyword>
<comment type="similarity">
    <text evidence="4">Belongs to the mandelate racemase/muconate lactonizing enzyme family. MenC type 1 subfamily.</text>
</comment>
<feature type="binding site" evidence="4">
    <location>
        <position position="188"/>
    </location>
    <ligand>
        <name>Mg(2+)</name>
        <dbReference type="ChEBI" id="CHEBI:18420"/>
    </ligand>
</feature>
<reference evidence="6 7" key="1">
    <citation type="submission" date="2020-05" db="EMBL/GenBank/DDBJ databases">
        <title>Nakamurella sp. DB0629 isolated from air conditioner.</title>
        <authorList>
            <person name="Kim D.H."/>
            <person name="Kim D.-U."/>
        </authorList>
    </citation>
    <scope>NUCLEOTIDE SEQUENCE [LARGE SCALE GENOMIC DNA]</scope>
    <source>
        <strain evidence="6 7">DB0629</strain>
    </source>
</reference>
<dbReference type="AlphaFoldDB" id="A0A849A4R5"/>
<dbReference type="InterPro" id="IPR013342">
    <property type="entry name" value="Mandelate_racemase_C"/>
</dbReference>
<feature type="domain" description="Mandelate racemase/muconate lactonizing enzyme C-terminal" evidence="5">
    <location>
        <begin position="84"/>
        <end position="184"/>
    </location>
</feature>
<evidence type="ECO:0000313" key="7">
    <source>
        <dbReference type="Proteomes" id="UP000562984"/>
    </source>
</evidence>
<feature type="active site" description="Proton acceptor" evidence="4">
    <location>
        <position position="212"/>
    </location>
</feature>
<keyword evidence="7" id="KW-1185">Reference proteome</keyword>
<dbReference type="InterPro" id="IPR029065">
    <property type="entry name" value="Enolase_C-like"/>
</dbReference>
<comment type="pathway">
    <text evidence="4">Quinol/quinone metabolism; 1,4-dihydroxy-2-naphthoate biosynthesis; 1,4-dihydroxy-2-naphthoate from chorismate: step 4/7.</text>
</comment>
<comment type="catalytic activity">
    <reaction evidence="4">
        <text>(1R,6R)-6-hydroxy-2-succinyl-cyclohexa-2,4-diene-1-carboxylate = 2-succinylbenzoate + H2O</text>
        <dbReference type="Rhea" id="RHEA:10196"/>
        <dbReference type="ChEBI" id="CHEBI:15377"/>
        <dbReference type="ChEBI" id="CHEBI:18325"/>
        <dbReference type="ChEBI" id="CHEBI:58689"/>
        <dbReference type="EC" id="4.2.1.113"/>
    </reaction>
</comment>
<comment type="cofactor">
    <cofactor evidence="4">
        <name>a divalent metal cation</name>
        <dbReference type="ChEBI" id="CHEBI:60240"/>
    </cofactor>
</comment>
<dbReference type="Gene3D" id="3.20.20.120">
    <property type="entry name" value="Enolase-like C-terminal domain"/>
    <property type="match status" value="1"/>
</dbReference>
<dbReference type="NCBIfam" id="NF002782">
    <property type="entry name" value="PRK02901.1"/>
    <property type="match status" value="1"/>
</dbReference>
<dbReference type="CDD" id="cd03320">
    <property type="entry name" value="OSBS"/>
    <property type="match status" value="1"/>
</dbReference>
<proteinExistence type="inferred from homology"/>
<evidence type="ECO:0000256" key="1">
    <source>
        <dbReference type="ARBA" id="ARBA00022723"/>
    </source>
</evidence>
<evidence type="ECO:0000259" key="5">
    <source>
        <dbReference type="SMART" id="SM00922"/>
    </source>
</evidence>
<dbReference type="GO" id="GO:0043748">
    <property type="term" value="F:O-succinylbenzoate synthase activity"/>
    <property type="evidence" value="ECO:0007669"/>
    <property type="project" value="UniProtKB-EC"/>
</dbReference>
<dbReference type="UniPathway" id="UPA00079"/>
<name>A0A849A4R5_9ACTN</name>
<keyword evidence="1 4" id="KW-0479">Metal-binding</keyword>
<feature type="binding site" evidence="4">
    <location>
        <position position="165"/>
    </location>
    <ligand>
        <name>Mg(2+)</name>
        <dbReference type="ChEBI" id="CHEBI:18420"/>
    </ligand>
</feature>
<dbReference type="EMBL" id="JABEND010000002">
    <property type="protein sequence ID" value="NNG35057.1"/>
    <property type="molecule type" value="Genomic_DNA"/>
</dbReference>
<dbReference type="HAMAP" id="MF_00470">
    <property type="entry name" value="MenC_1"/>
    <property type="match status" value="1"/>
</dbReference>
<dbReference type="UniPathway" id="UPA01057">
    <property type="reaction ID" value="UER00165"/>
</dbReference>
<keyword evidence="2 4" id="KW-0460">Magnesium</keyword>
<feature type="binding site" evidence="4">
    <location>
        <position position="137"/>
    </location>
    <ligand>
        <name>Mg(2+)</name>
        <dbReference type="ChEBI" id="CHEBI:18420"/>
    </ligand>
</feature>
<dbReference type="SUPFAM" id="SSF51604">
    <property type="entry name" value="Enolase C-terminal domain-like"/>
    <property type="match status" value="1"/>
</dbReference>
<dbReference type="SFLD" id="SFLDF00009">
    <property type="entry name" value="o-succinylbenzoate_synthase"/>
    <property type="match status" value="1"/>
</dbReference>
<feature type="active site" description="Proton donor" evidence="4">
    <location>
        <position position="106"/>
    </location>
</feature>
<accession>A0A849A4R5</accession>
<dbReference type="InterPro" id="IPR010196">
    <property type="entry name" value="OSB_synthase_MenC1"/>
</dbReference>
<dbReference type="SFLD" id="SFLDG00180">
    <property type="entry name" value="muconate_cycloisomerase"/>
    <property type="match status" value="1"/>
</dbReference>
<keyword evidence="3 4" id="KW-0456">Lyase</keyword>
<dbReference type="PANTHER" id="PTHR48073:SF2">
    <property type="entry name" value="O-SUCCINYLBENZOATE SYNTHASE"/>
    <property type="match status" value="1"/>
</dbReference>
<comment type="function">
    <text evidence="4">Converts 2-succinyl-6-hydroxy-2,4-cyclohexadiene-1-carboxylate (SHCHC) to 2-succinylbenzoate (OSB).</text>
</comment>
<dbReference type="Proteomes" id="UP000562984">
    <property type="component" value="Unassembled WGS sequence"/>
</dbReference>